<feature type="compositionally biased region" description="Polar residues" evidence="4">
    <location>
        <begin position="1279"/>
        <end position="1289"/>
    </location>
</feature>
<feature type="binding site" evidence="3">
    <location>
        <position position="992"/>
    </location>
    <ligand>
        <name>ATP</name>
        <dbReference type="ChEBI" id="CHEBI:30616"/>
    </ligand>
</feature>
<feature type="compositionally biased region" description="Polar residues" evidence="4">
    <location>
        <begin position="255"/>
        <end position="274"/>
    </location>
</feature>
<feature type="compositionally biased region" description="Low complexity" evidence="4">
    <location>
        <begin position="313"/>
        <end position="329"/>
    </location>
</feature>
<evidence type="ECO:0000256" key="1">
    <source>
        <dbReference type="ARBA" id="ARBA00022741"/>
    </source>
</evidence>
<dbReference type="Gene3D" id="1.10.510.10">
    <property type="entry name" value="Transferase(Phosphotransferase) domain 1"/>
    <property type="match status" value="1"/>
</dbReference>
<proteinExistence type="predicted"/>
<dbReference type="Gene3D" id="3.30.200.20">
    <property type="entry name" value="Phosphorylase Kinase, domain 1"/>
    <property type="match status" value="1"/>
</dbReference>
<feature type="compositionally biased region" description="Low complexity" evidence="4">
    <location>
        <begin position="451"/>
        <end position="463"/>
    </location>
</feature>
<feature type="region of interest" description="Disordered" evidence="4">
    <location>
        <begin position="610"/>
        <end position="640"/>
    </location>
</feature>
<feature type="region of interest" description="Disordered" evidence="4">
    <location>
        <begin position="1"/>
        <end position="61"/>
    </location>
</feature>
<feature type="compositionally biased region" description="Polar residues" evidence="4">
    <location>
        <begin position="392"/>
        <end position="418"/>
    </location>
</feature>
<dbReference type="PANTHER" id="PTHR24346">
    <property type="entry name" value="MAP/MICROTUBULE AFFINITY-REGULATING KINASE"/>
    <property type="match status" value="1"/>
</dbReference>
<evidence type="ECO:0000256" key="2">
    <source>
        <dbReference type="ARBA" id="ARBA00022840"/>
    </source>
</evidence>
<name>A0A0S4IZE5_BODSA</name>
<feature type="region of interest" description="Disordered" evidence="4">
    <location>
        <begin position="654"/>
        <end position="685"/>
    </location>
</feature>
<dbReference type="VEuPathDB" id="TriTrypDB:BSAL_77060"/>
<feature type="compositionally biased region" description="Polar residues" evidence="4">
    <location>
        <begin position="96"/>
        <end position="106"/>
    </location>
</feature>
<protein>
    <submittedName>
        <fullName evidence="6">Calcium calmodulin-dependent protein kinase kinase beta isoform 2, putative</fullName>
    </submittedName>
</protein>
<dbReference type="InterPro" id="IPR000719">
    <property type="entry name" value="Prot_kinase_dom"/>
</dbReference>
<organism evidence="6 7">
    <name type="scientific">Bodo saltans</name>
    <name type="common">Flagellated protozoan</name>
    <dbReference type="NCBI Taxonomy" id="75058"/>
    <lineage>
        <taxon>Eukaryota</taxon>
        <taxon>Discoba</taxon>
        <taxon>Euglenozoa</taxon>
        <taxon>Kinetoplastea</taxon>
        <taxon>Metakinetoplastina</taxon>
        <taxon>Eubodonida</taxon>
        <taxon>Bodonidae</taxon>
        <taxon>Bodo</taxon>
    </lineage>
</organism>
<reference evidence="7" key="1">
    <citation type="submission" date="2015-09" db="EMBL/GenBank/DDBJ databases">
        <authorList>
            <consortium name="Pathogen Informatics"/>
        </authorList>
    </citation>
    <scope>NUCLEOTIDE SEQUENCE [LARGE SCALE GENOMIC DNA]</scope>
    <source>
        <strain evidence="7">Lake Konstanz</strain>
    </source>
</reference>
<feature type="compositionally biased region" description="Polar residues" evidence="4">
    <location>
        <begin position="654"/>
        <end position="665"/>
    </location>
</feature>
<dbReference type="PROSITE" id="PS00107">
    <property type="entry name" value="PROTEIN_KINASE_ATP"/>
    <property type="match status" value="1"/>
</dbReference>
<feature type="compositionally biased region" description="Polar residues" evidence="4">
    <location>
        <begin position="871"/>
        <end position="884"/>
    </location>
</feature>
<feature type="region of interest" description="Disordered" evidence="4">
    <location>
        <begin position="1279"/>
        <end position="1334"/>
    </location>
</feature>
<accession>A0A0S4IZE5</accession>
<dbReference type="Proteomes" id="UP000051952">
    <property type="component" value="Unassembled WGS sequence"/>
</dbReference>
<dbReference type="SUPFAM" id="SSF56112">
    <property type="entry name" value="Protein kinase-like (PK-like)"/>
    <property type="match status" value="1"/>
</dbReference>
<evidence type="ECO:0000256" key="4">
    <source>
        <dbReference type="SAM" id="MobiDB-lite"/>
    </source>
</evidence>
<feature type="compositionally biased region" description="Basic residues" evidence="4">
    <location>
        <begin position="119"/>
        <end position="129"/>
    </location>
</feature>
<feature type="compositionally biased region" description="Polar residues" evidence="4">
    <location>
        <begin position="14"/>
        <end position="25"/>
    </location>
</feature>
<feature type="region of interest" description="Disordered" evidence="4">
    <location>
        <begin position="723"/>
        <end position="747"/>
    </location>
</feature>
<dbReference type="OMA" id="PSTHHEP"/>
<dbReference type="PROSITE" id="PS50011">
    <property type="entry name" value="PROTEIN_KINASE_DOM"/>
    <property type="match status" value="1"/>
</dbReference>
<sequence length="1501" mass="155681">MIDSTESGRPHVVTSATSLGGSSDAMSVGATYHHQQQQGVGGGSQGSAEPTTATSNQFSSPAYLSRNNSGLEAFYAGAGGGGGGIPLLREGMPGSFRQNTQTGIGNQHSSHHAQPQSHQQHHHFHHHYHGGSNNNLAAASPVHQQYLAATNTTSSSAATGGGGGGGFLRATQASSSNVSFQFAKQDQNACSHCFGADTIVALASEADAYIDETLPQITSLDNNDSFFPVPCPPPTLSPMSGAGGSDGRQHRTGSDLRQSFRNSNRLSSSGNQFAMQSSMNNSSVVIGEGPGGVLLSAHGGDNNQSGVAVPPTSSAALSAAHNNSNNNNNGHLFSSRTSRDEVLSPRSIGTSSGLEPKILSLQEIQLHHGFSPKLGSADTVLTPPLSSTGVVGITPSSTAGNMASSTTALTPQRRSSTALLHRQWSSASQLSPSSPSNQRHSFTGGEGQQYNSFNSSNTNNTSNPAMLPHHGGSGEQTAGTPVHRHSDGGSGNGGVPPPMTLPSPTTRVIHLPSPLLSGSRSLGQHPISPVLNSNNLSTTVGPAPAGGSANLSFSKAQRKDSDILKGQLGSLSHGQLLLYAERLTTWMHSINIVAINRLVDPCTCGTVAIAESTPDLGGDRADESPRGETSLGRGDDGQRTGGISRFASFFNVSATTSDPHSQSRAGSGEIHQPAGGGGAVYSPMEQLPPSHALVVSNPTPNDNSLAQFQAFVVAGGGGQYFGQPAHYHGGSGQPQHQQQSGGVGTHSFASAGASLAGGAVSTSLSTIGTSGAALSAPHHGYRKSSIDTVASAGTGVSSATNSPTLNFVPGLPTAAAGGNGHPSGLPQLPPSLPNSSRSGHHSVGGRRGTVTILPQRAGGRQKSVVVFASTNSSAHARPRQNSQGLEHPRGRNLFNVNSSPIPEQASPRHAPLLTFEPMDPSTGMDADEPSTHHEPLRARKSLIMSTHVAIDEDDGGFEMVNQYLMMEEIGSGCSGVVFAVCNTDNNSDYAMKMIKRDRFSQPRRGSLSGGGHGGGTTNREVAIMKKLRHPHVVRLHEVIDDPSHNKLYLVMQLLTGGRLCPSLDAATGACEPVAAGLLRRYVYQMCDGLRYLHQHNIIHRDDFGLLYYDLPLPNVVLVDFGVSEQTADDIVEGAVGTPAFMAPEVWAGDKVSGAAADVWSLGVSVFMMLVGRSPFPATNRTDLIEQVKNRNPDFPHDVDAEWRKLLKGMLTKDPATRSSLSAVMRNVMFADFRAHDANGNSVRPSALRGAIVVTEDDLQTAIADRADFQVLVCDDETSPAESTSVLEQQQRPHSDTPKAAVATPKHGVQPLREGVTGSSDENLSQRSSPGALASTQFYGSNPVLPLPIISTTSVPNAAGAATGPLGAPMSGTSGSSSARAFMHGIVTYGNGTTSVQQLPSPAFSGNVSAMTASISPNHLAQQQQHTGMMMLGGGGSGLGENSVATSYGFGEHSLSAPYGALPPTISTATHSAVAGGATMVVCIPEEKLQRAKSRARLSAQK</sequence>
<evidence type="ECO:0000313" key="7">
    <source>
        <dbReference type="Proteomes" id="UP000051952"/>
    </source>
</evidence>
<keyword evidence="6" id="KW-0418">Kinase</keyword>
<dbReference type="GO" id="GO:0005737">
    <property type="term" value="C:cytoplasm"/>
    <property type="evidence" value="ECO:0007669"/>
    <property type="project" value="TreeGrafter"/>
</dbReference>
<evidence type="ECO:0000259" key="5">
    <source>
        <dbReference type="PROSITE" id="PS50011"/>
    </source>
</evidence>
<feature type="region of interest" description="Disordered" evidence="4">
    <location>
        <begin position="231"/>
        <end position="274"/>
    </location>
</feature>
<dbReference type="PANTHER" id="PTHR24346:SF77">
    <property type="entry name" value="SERINE THREONINE PROTEIN KINASE"/>
    <property type="match status" value="1"/>
</dbReference>
<evidence type="ECO:0000256" key="3">
    <source>
        <dbReference type="PROSITE-ProRule" id="PRU10141"/>
    </source>
</evidence>
<feature type="compositionally biased region" description="Basic and acidic residues" evidence="4">
    <location>
        <begin position="617"/>
        <end position="626"/>
    </location>
</feature>
<dbReference type="CDD" id="cd14008">
    <property type="entry name" value="STKc_LKB1_CaMKK"/>
    <property type="match status" value="1"/>
</dbReference>
<feature type="region of interest" description="Disordered" evidence="4">
    <location>
        <begin position="810"/>
        <end position="847"/>
    </location>
</feature>
<feature type="region of interest" description="Disordered" evidence="4">
    <location>
        <begin position="871"/>
        <end position="891"/>
    </location>
</feature>
<dbReference type="EMBL" id="CYKH01000736">
    <property type="protein sequence ID" value="CUG29234.1"/>
    <property type="molecule type" value="Genomic_DNA"/>
</dbReference>
<feature type="compositionally biased region" description="Low complexity" evidence="4">
    <location>
        <begin position="511"/>
        <end position="523"/>
    </location>
</feature>
<dbReference type="GO" id="GO:0004674">
    <property type="term" value="F:protein serine/threonine kinase activity"/>
    <property type="evidence" value="ECO:0007669"/>
    <property type="project" value="TreeGrafter"/>
</dbReference>
<dbReference type="Pfam" id="PF00069">
    <property type="entry name" value="Pkinase"/>
    <property type="match status" value="1"/>
</dbReference>
<feature type="region of interest" description="Disordered" evidence="4">
    <location>
        <begin position="295"/>
        <end position="354"/>
    </location>
</feature>
<dbReference type="InterPro" id="IPR011009">
    <property type="entry name" value="Kinase-like_dom_sf"/>
</dbReference>
<feature type="domain" description="Protein kinase" evidence="5">
    <location>
        <begin position="963"/>
        <end position="1229"/>
    </location>
</feature>
<keyword evidence="1 3" id="KW-0547">Nucleotide-binding</keyword>
<evidence type="ECO:0000313" key="6">
    <source>
        <dbReference type="EMBL" id="CUG29234.1"/>
    </source>
</evidence>
<keyword evidence="7" id="KW-1185">Reference proteome</keyword>
<gene>
    <name evidence="6" type="ORF">BSAL_77060</name>
</gene>
<feature type="region of interest" description="Disordered" evidence="4">
    <location>
        <begin position="392"/>
        <end position="543"/>
    </location>
</feature>
<dbReference type="GO" id="GO:0005524">
    <property type="term" value="F:ATP binding"/>
    <property type="evidence" value="ECO:0007669"/>
    <property type="project" value="UniProtKB-UniRule"/>
</dbReference>
<keyword evidence="2 3" id="KW-0067">ATP-binding</keyword>
<dbReference type="GO" id="GO:0035556">
    <property type="term" value="P:intracellular signal transduction"/>
    <property type="evidence" value="ECO:0007669"/>
    <property type="project" value="TreeGrafter"/>
</dbReference>
<dbReference type="InterPro" id="IPR017441">
    <property type="entry name" value="Protein_kinase_ATP_BS"/>
</dbReference>
<keyword evidence="6" id="KW-0808">Transferase</keyword>
<feature type="region of interest" description="Disordered" evidence="4">
    <location>
        <begin position="86"/>
        <end position="137"/>
    </location>
</feature>
<feature type="compositionally biased region" description="Polar residues" evidence="4">
    <location>
        <begin position="530"/>
        <end position="540"/>
    </location>
</feature>
<feature type="compositionally biased region" description="Low complexity" evidence="4">
    <location>
        <begin position="425"/>
        <end position="436"/>
    </location>
</feature>
<feature type="compositionally biased region" description="Polar residues" evidence="4">
    <location>
        <begin position="1316"/>
        <end position="1334"/>
    </location>
</feature>
<feature type="compositionally biased region" description="Polar residues" evidence="4">
    <location>
        <begin position="48"/>
        <end position="61"/>
    </location>
</feature>